<reference evidence="2 3" key="1">
    <citation type="journal article" date="2022" name="G3 (Bethesda)">
        <title>Whole-genome sequence and methylome profiling of the almond [Prunus dulcis (Mill.) D.A. Webb] cultivar 'Nonpareil'.</title>
        <authorList>
            <person name="D'Amico-Willman K.M."/>
            <person name="Ouma W.Z."/>
            <person name="Meulia T."/>
            <person name="Sideli G.M."/>
            <person name="Gradziel T.M."/>
            <person name="Fresnedo-Ramirez J."/>
        </authorList>
    </citation>
    <scope>NUCLEOTIDE SEQUENCE [LARGE SCALE GENOMIC DNA]</scope>
    <source>
        <strain evidence="2">Clone GOH B32 T37-40</strain>
    </source>
</reference>
<organism evidence="2 3">
    <name type="scientific">Prunus dulcis</name>
    <name type="common">Almond</name>
    <name type="synonym">Amygdalus dulcis</name>
    <dbReference type="NCBI Taxonomy" id="3755"/>
    <lineage>
        <taxon>Eukaryota</taxon>
        <taxon>Viridiplantae</taxon>
        <taxon>Streptophyta</taxon>
        <taxon>Embryophyta</taxon>
        <taxon>Tracheophyta</taxon>
        <taxon>Spermatophyta</taxon>
        <taxon>Magnoliopsida</taxon>
        <taxon>eudicotyledons</taxon>
        <taxon>Gunneridae</taxon>
        <taxon>Pentapetalae</taxon>
        <taxon>rosids</taxon>
        <taxon>fabids</taxon>
        <taxon>Rosales</taxon>
        <taxon>Rosaceae</taxon>
        <taxon>Amygdaloideae</taxon>
        <taxon>Amygdaleae</taxon>
        <taxon>Prunus</taxon>
    </lineage>
</organism>
<accession>A0AAD4ZBG9</accession>
<evidence type="ECO:0000313" key="3">
    <source>
        <dbReference type="Proteomes" id="UP001054821"/>
    </source>
</evidence>
<dbReference type="Proteomes" id="UP001054821">
    <property type="component" value="Chromosome 3"/>
</dbReference>
<proteinExistence type="predicted"/>
<evidence type="ECO:0000256" key="1">
    <source>
        <dbReference type="SAM" id="MobiDB-lite"/>
    </source>
</evidence>
<evidence type="ECO:0000313" key="2">
    <source>
        <dbReference type="EMBL" id="KAI5338993.1"/>
    </source>
</evidence>
<comment type="caution">
    <text evidence="2">The sequence shown here is derived from an EMBL/GenBank/DDBJ whole genome shotgun (WGS) entry which is preliminary data.</text>
</comment>
<name>A0AAD4ZBG9_PRUDU</name>
<gene>
    <name evidence="2" type="ORF">L3X38_018265</name>
</gene>
<keyword evidence="3" id="KW-1185">Reference proteome</keyword>
<dbReference type="EMBL" id="JAJFAZ020000003">
    <property type="protein sequence ID" value="KAI5338993.1"/>
    <property type="molecule type" value="Genomic_DNA"/>
</dbReference>
<feature type="region of interest" description="Disordered" evidence="1">
    <location>
        <begin position="211"/>
        <end position="245"/>
    </location>
</feature>
<dbReference type="AlphaFoldDB" id="A0AAD4ZBG9"/>
<sequence length="245" mass="27314">MLMRGVKDVQNLRNSLRSHNKILQENHPELVERVATQPDPELADVRNMPLKPTNYGNDTAPQVTIYFHKLPEAGSPKRVGHRVTFTVDHAPIVNNVSKTSPKIKTSKAFVKVTKTELIKSPSKNSIRNARKRVARAFRKKTAQANSFELIETILVVAVKTPTSKTIKSTRRKVNGSITSLTTTTLIITQIMIGSIPITLTTTESVMVITTKEDKKVSPKTPKDQDSESHSKVAKESIRLPHSDHQ</sequence>
<protein>
    <submittedName>
        <fullName evidence="2">Uncharacterized protein</fullName>
    </submittedName>
</protein>